<evidence type="ECO:0000256" key="2">
    <source>
        <dbReference type="SAM" id="Phobius"/>
    </source>
</evidence>
<feature type="region of interest" description="Disordered" evidence="1">
    <location>
        <begin position="1"/>
        <end position="20"/>
    </location>
</feature>
<keyword evidence="2" id="KW-0472">Membrane</keyword>
<evidence type="ECO:0000313" key="3">
    <source>
        <dbReference type="EMBL" id="SCY70184.1"/>
    </source>
</evidence>
<proteinExistence type="predicted"/>
<sequence>MERSSKRSYAWHDDDDSLDEQFPSDLGMTGLPETWRHYEWKVAAIVFAALWLMETWTSGILLTGMMSLNHIAQGVWLLLVVLTLCAGLFHFWIRRRPSLGFHLCALIAVSALAGHAL</sequence>
<name>A0A1G5I2T8_9HYPH</name>
<dbReference type="EMBL" id="FMVJ01000005">
    <property type="protein sequence ID" value="SCY70184.1"/>
    <property type="molecule type" value="Genomic_DNA"/>
</dbReference>
<feature type="transmembrane region" description="Helical" evidence="2">
    <location>
        <begin position="42"/>
        <end position="62"/>
    </location>
</feature>
<organism evidence="3 4">
    <name type="scientific">Microvirga guangxiensis</name>
    <dbReference type="NCBI Taxonomy" id="549386"/>
    <lineage>
        <taxon>Bacteria</taxon>
        <taxon>Pseudomonadati</taxon>
        <taxon>Pseudomonadota</taxon>
        <taxon>Alphaproteobacteria</taxon>
        <taxon>Hyphomicrobiales</taxon>
        <taxon>Methylobacteriaceae</taxon>
        <taxon>Microvirga</taxon>
    </lineage>
</organism>
<accession>A0A1G5I2T8</accession>
<dbReference type="AlphaFoldDB" id="A0A1G5I2T8"/>
<dbReference type="RefSeq" id="WP_091133935.1">
    <property type="nucleotide sequence ID" value="NZ_FMVJ01000005.1"/>
</dbReference>
<evidence type="ECO:0000256" key="1">
    <source>
        <dbReference type="SAM" id="MobiDB-lite"/>
    </source>
</evidence>
<reference evidence="3 4" key="1">
    <citation type="submission" date="2016-10" db="EMBL/GenBank/DDBJ databases">
        <authorList>
            <person name="de Groot N.N."/>
        </authorList>
    </citation>
    <scope>NUCLEOTIDE SEQUENCE [LARGE SCALE GENOMIC DNA]</scope>
    <source>
        <strain evidence="3 4">CGMCC 1.7666</strain>
    </source>
</reference>
<dbReference type="STRING" id="549386.SAMN02927923_02037"/>
<protein>
    <submittedName>
        <fullName evidence="3">Uncharacterized protein</fullName>
    </submittedName>
</protein>
<dbReference type="Proteomes" id="UP000199569">
    <property type="component" value="Unassembled WGS sequence"/>
</dbReference>
<evidence type="ECO:0000313" key="4">
    <source>
        <dbReference type="Proteomes" id="UP000199569"/>
    </source>
</evidence>
<keyword evidence="4" id="KW-1185">Reference proteome</keyword>
<dbReference type="OrthoDB" id="9901365at2"/>
<keyword evidence="2" id="KW-1133">Transmembrane helix</keyword>
<keyword evidence="2" id="KW-0812">Transmembrane</keyword>
<gene>
    <name evidence="3" type="ORF">SAMN02927923_02037</name>
</gene>
<feature type="transmembrane region" description="Helical" evidence="2">
    <location>
        <begin position="74"/>
        <end position="93"/>
    </location>
</feature>
<feature type="transmembrane region" description="Helical" evidence="2">
    <location>
        <begin position="99"/>
        <end position="116"/>
    </location>
</feature>